<dbReference type="Gene3D" id="2.60.40.10">
    <property type="entry name" value="Immunoglobulins"/>
    <property type="match status" value="2"/>
</dbReference>
<evidence type="ECO:0000256" key="1">
    <source>
        <dbReference type="ARBA" id="ARBA00004496"/>
    </source>
</evidence>
<keyword evidence="8" id="KW-1185">Reference proteome</keyword>
<dbReference type="Proteomes" id="UP000261560">
    <property type="component" value="Unplaced"/>
</dbReference>
<dbReference type="PaxDb" id="30732-ENSOMEP00000025936"/>
<dbReference type="PANTHER" id="PTHR35971">
    <property type="entry name" value="SI:DKEY-31G6.6"/>
    <property type="match status" value="1"/>
</dbReference>
<dbReference type="InterPro" id="IPR013783">
    <property type="entry name" value="Ig-like_fold"/>
</dbReference>
<dbReference type="FunFam" id="2.60.40.10:FF:000228">
    <property type="entry name" value="obscurin isoform X4"/>
    <property type="match status" value="2"/>
</dbReference>
<dbReference type="Ensembl" id="ENSOMET00000005839.1">
    <property type="protein sequence ID" value="ENSOMEP00000025936.1"/>
    <property type="gene ID" value="ENSOMEG00000007470.1"/>
</dbReference>
<dbReference type="InterPro" id="IPR007110">
    <property type="entry name" value="Ig-like_dom"/>
</dbReference>
<dbReference type="PROSITE" id="PS50835">
    <property type="entry name" value="IG_LIKE"/>
    <property type="match status" value="2"/>
</dbReference>
<evidence type="ECO:0000313" key="7">
    <source>
        <dbReference type="Ensembl" id="ENSOMEP00000025936.1"/>
    </source>
</evidence>
<keyword evidence="5" id="KW-0812">Transmembrane</keyword>
<dbReference type="InterPro" id="IPR003599">
    <property type="entry name" value="Ig_sub"/>
</dbReference>
<reference evidence="7" key="2">
    <citation type="submission" date="2025-09" db="UniProtKB">
        <authorList>
            <consortium name="Ensembl"/>
        </authorList>
    </citation>
    <scope>IDENTIFICATION</scope>
</reference>
<dbReference type="AlphaFoldDB" id="A0A3B3D7W2"/>
<evidence type="ECO:0000256" key="4">
    <source>
        <dbReference type="ARBA" id="ARBA00023157"/>
    </source>
</evidence>
<dbReference type="SMART" id="SM00408">
    <property type="entry name" value="IGc2"/>
    <property type="match status" value="2"/>
</dbReference>
<protein>
    <recommendedName>
        <fullName evidence="6">Ig-like domain-containing protein</fullName>
    </recommendedName>
</protein>
<dbReference type="InterPro" id="IPR036179">
    <property type="entry name" value="Ig-like_dom_sf"/>
</dbReference>
<evidence type="ECO:0000256" key="2">
    <source>
        <dbReference type="ARBA" id="ARBA00022490"/>
    </source>
</evidence>
<dbReference type="PANTHER" id="PTHR35971:SF5">
    <property type="entry name" value="OBSCURIN LIKE CYTOSKELETAL ADAPTOR 1"/>
    <property type="match status" value="1"/>
</dbReference>
<evidence type="ECO:0000313" key="8">
    <source>
        <dbReference type="Proteomes" id="UP000261560"/>
    </source>
</evidence>
<feature type="domain" description="Ig-like" evidence="6">
    <location>
        <begin position="9"/>
        <end position="93"/>
    </location>
</feature>
<keyword evidence="4" id="KW-1015">Disulfide bond</keyword>
<keyword evidence="5" id="KW-1133">Transmembrane helix</keyword>
<proteinExistence type="predicted"/>
<sequence length="268" mass="29604">MGNYIKILPATFTEKLKDQSKTEGEVVSLSCGLSKPAATVQWRKGSELLKPGEKYEMTQKGTSCLLQIKSLVVEDSGEYSCVVGDQTTSATLKVTGMNSCCFYKKSLTCVQSLKSEEAEEGAAVTFTSELSKAGVSVEWRKGAAVLKSGEKYQMRQKAAVHELIINNVVPEDSGEYSCVSGTQKTTANLKIKGRKDVFKKKTKYFLFFFVLVGILLCLPNSFANIYIYVCVCVLNQLYRSGLLMLDIFSDKLFCFAVATHSHSQLDTY</sequence>
<evidence type="ECO:0000256" key="3">
    <source>
        <dbReference type="ARBA" id="ARBA00022553"/>
    </source>
</evidence>
<dbReference type="InterPro" id="IPR052385">
    <property type="entry name" value="Obscurin/Obscurin-like_Reg"/>
</dbReference>
<comment type="subcellular location">
    <subcellularLocation>
        <location evidence="1">Cytoplasm</location>
    </subcellularLocation>
</comment>
<dbReference type="GeneTree" id="ENSGT00940000168428"/>
<keyword evidence="5" id="KW-0472">Membrane</keyword>
<name>A0A3B3D7W2_ORYME</name>
<dbReference type="STRING" id="30732.ENSOMEP00000025936"/>
<dbReference type="Pfam" id="PF07679">
    <property type="entry name" value="I-set"/>
    <property type="match status" value="2"/>
</dbReference>
<dbReference type="InterPro" id="IPR003598">
    <property type="entry name" value="Ig_sub2"/>
</dbReference>
<evidence type="ECO:0000259" key="6">
    <source>
        <dbReference type="PROSITE" id="PS50835"/>
    </source>
</evidence>
<organism evidence="7 8">
    <name type="scientific">Oryzias melastigma</name>
    <name type="common">Marine medaka</name>
    <dbReference type="NCBI Taxonomy" id="30732"/>
    <lineage>
        <taxon>Eukaryota</taxon>
        <taxon>Metazoa</taxon>
        <taxon>Chordata</taxon>
        <taxon>Craniata</taxon>
        <taxon>Vertebrata</taxon>
        <taxon>Euteleostomi</taxon>
        <taxon>Actinopterygii</taxon>
        <taxon>Neopterygii</taxon>
        <taxon>Teleostei</taxon>
        <taxon>Neoteleostei</taxon>
        <taxon>Acanthomorphata</taxon>
        <taxon>Ovalentaria</taxon>
        <taxon>Atherinomorphae</taxon>
        <taxon>Beloniformes</taxon>
        <taxon>Adrianichthyidae</taxon>
        <taxon>Oryziinae</taxon>
        <taxon>Oryzias</taxon>
    </lineage>
</organism>
<evidence type="ECO:0000256" key="5">
    <source>
        <dbReference type="SAM" id="Phobius"/>
    </source>
</evidence>
<dbReference type="OMA" id="YCCETAD"/>
<keyword evidence="2" id="KW-0963">Cytoplasm</keyword>
<keyword evidence="3" id="KW-0597">Phosphoprotein</keyword>
<dbReference type="SUPFAM" id="SSF48726">
    <property type="entry name" value="Immunoglobulin"/>
    <property type="match status" value="2"/>
</dbReference>
<dbReference type="GO" id="GO:0005737">
    <property type="term" value="C:cytoplasm"/>
    <property type="evidence" value="ECO:0007669"/>
    <property type="project" value="UniProtKB-SubCell"/>
</dbReference>
<dbReference type="SMART" id="SM00409">
    <property type="entry name" value="IG"/>
    <property type="match status" value="2"/>
</dbReference>
<reference evidence="7" key="1">
    <citation type="submission" date="2025-08" db="UniProtKB">
        <authorList>
            <consortium name="Ensembl"/>
        </authorList>
    </citation>
    <scope>IDENTIFICATION</scope>
</reference>
<accession>A0A3B3D7W2</accession>
<dbReference type="InterPro" id="IPR013098">
    <property type="entry name" value="Ig_I-set"/>
</dbReference>
<feature type="domain" description="Ig-like" evidence="6">
    <location>
        <begin position="105"/>
        <end position="188"/>
    </location>
</feature>
<feature type="transmembrane region" description="Helical" evidence="5">
    <location>
        <begin position="204"/>
        <end position="229"/>
    </location>
</feature>